<name>A0A426WZ89_ENSVE</name>
<proteinExistence type="predicted"/>
<comment type="caution">
    <text evidence="1">The sequence shown here is derived from an EMBL/GenBank/DDBJ whole genome shotgun (WGS) entry which is preliminary data.</text>
</comment>
<dbReference type="EMBL" id="AMZH03031603">
    <property type="protein sequence ID" value="RRT32537.1"/>
    <property type="molecule type" value="Genomic_DNA"/>
</dbReference>
<dbReference type="Proteomes" id="UP000287651">
    <property type="component" value="Unassembled WGS sequence"/>
</dbReference>
<evidence type="ECO:0000313" key="1">
    <source>
        <dbReference type="EMBL" id="RRT32537.1"/>
    </source>
</evidence>
<dbReference type="AlphaFoldDB" id="A0A426WZ89"/>
<gene>
    <name evidence="1" type="ORF">B296_00054568</name>
</gene>
<reference evidence="1 2" key="1">
    <citation type="journal article" date="2014" name="Agronomy (Basel)">
        <title>A Draft Genome Sequence for Ensete ventricosum, the Drought-Tolerant Tree Against Hunger.</title>
        <authorList>
            <person name="Harrison J."/>
            <person name="Moore K.A."/>
            <person name="Paszkiewicz K."/>
            <person name="Jones T."/>
            <person name="Grant M."/>
            <person name="Ambacheew D."/>
            <person name="Muzemil S."/>
            <person name="Studholme D.J."/>
        </authorList>
    </citation>
    <scope>NUCLEOTIDE SEQUENCE [LARGE SCALE GENOMIC DNA]</scope>
</reference>
<accession>A0A426WZ89</accession>
<evidence type="ECO:0000313" key="2">
    <source>
        <dbReference type="Proteomes" id="UP000287651"/>
    </source>
</evidence>
<organism evidence="1 2">
    <name type="scientific">Ensete ventricosum</name>
    <name type="common">Abyssinian banana</name>
    <name type="synonym">Musa ensete</name>
    <dbReference type="NCBI Taxonomy" id="4639"/>
    <lineage>
        <taxon>Eukaryota</taxon>
        <taxon>Viridiplantae</taxon>
        <taxon>Streptophyta</taxon>
        <taxon>Embryophyta</taxon>
        <taxon>Tracheophyta</taxon>
        <taxon>Spermatophyta</taxon>
        <taxon>Magnoliopsida</taxon>
        <taxon>Liliopsida</taxon>
        <taxon>Zingiberales</taxon>
        <taxon>Musaceae</taxon>
        <taxon>Ensete</taxon>
    </lineage>
</organism>
<protein>
    <submittedName>
        <fullName evidence="1">Uncharacterized protein</fullName>
    </submittedName>
</protein>
<sequence length="88" mass="10163">MDVCSHASYGSSLLRLRQWLGGRSPPLRRHHGISFRITSTSGEFFAVFLLYRILSSTWCVCPEVPVVYEWLKHTPKRSLNYLLPITLL</sequence>